<dbReference type="Proteomes" id="UP000232323">
    <property type="component" value="Unassembled WGS sequence"/>
</dbReference>
<comment type="caution">
    <text evidence="3">The sequence shown here is derived from an EMBL/GenBank/DDBJ whole genome shotgun (WGS) entry which is preliminary data.</text>
</comment>
<dbReference type="AlphaFoldDB" id="A0A250XNG7"/>
<feature type="coiled-coil region" evidence="1">
    <location>
        <begin position="1151"/>
        <end position="1199"/>
    </location>
</feature>
<evidence type="ECO:0000313" key="3">
    <source>
        <dbReference type="EMBL" id="GAX84631.1"/>
    </source>
</evidence>
<dbReference type="EMBL" id="BEGY01000130">
    <property type="protein sequence ID" value="GAX84631.1"/>
    <property type="molecule type" value="Genomic_DNA"/>
</dbReference>
<accession>A0A250XNG7</accession>
<reference evidence="3 4" key="1">
    <citation type="submission" date="2017-08" db="EMBL/GenBank/DDBJ databases">
        <title>Acidophilic green algal genome provides insights into adaptation to an acidic environment.</title>
        <authorList>
            <person name="Hirooka S."/>
            <person name="Hirose Y."/>
            <person name="Kanesaki Y."/>
            <person name="Higuchi S."/>
            <person name="Fujiwara T."/>
            <person name="Onuma R."/>
            <person name="Era A."/>
            <person name="Ohbayashi R."/>
            <person name="Uzuka A."/>
            <person name="Nozaki H."/>
            <person name="Yoshikawa H."/>
            <person name="Miyagishima S.Y."/>
        </authorList>
    </citation>
    <scope>NUCLEOTIDE SEQUENCE [LARGE SCALE GENOMIC DNA]</scope>
    <source>
        <strain evidence="3 4">NIES-2499</strain>
    </source>
</reference>
<feature type="coiled-coil region" evidence="1">
    <location>
        <begin position="962"/>
        <end position="1035"/>
    </location>
</feature>
<evidence type="ECO:0000313" key="4">
    <source>
        <dbReference type="Proteomes" id="UP000232323"/>
    </source>
</evidence>
<gene>
    <name evidence="3" type="ORF">CEUSTIGMA_g12052.t1</name>
</gene>
<feature type="compositionally biased region" description="Polar residues" evidence="2">
    <location>
        <begin position="715"/>
        <end position="724"/>
    </location>
</feature>
<name>A0A250XNG7_9CHLO</name>
<keyword evidence="1" id="KW-0175">Coiled coil</keyword>
<feature type="region of interest" description="Disordered" evidence="2">
    <location>
        <begin position="549"/>
        <end position="660"/>
    </location>
</feature>
<evidence type="ECO:0000256" key="1">
    <source>
        <dbReference type="SAM" id="Coils"/>
    </source>
</evidence>
<protein>
    <submittedName>
        <fullName evidence="3">Uncharacterized protein</fullName>
    </submittedName>
</protein>
<feature type="region of interest" description="Disordered" evidence="2">
    <location>
        <begin position="672"/>
        <end position="726"/>
    </location>
</feature>
<feature type="compositionally biased region" description="Basic and acidic residues" evidence="2">
    <location>
        <begin position="555"/>
        <end position="567"/>
    </location>
</feature>
<proteinExistence type="predicted"/>
<keyword evidence="4" id="KW-1185">Reference proteome</keyword>
<organism evidence="3 4">
    <name type="scientific">Chlamydomonas eustigma</name>
    <dbReference type="NCBI Taxonomy" id="1157962"/>
    <lineage>
        <taxon>Eukaryota</taxon>
        <taxon>Viridiplantae</taxon>
        <taxon>Chlorophyta</taxon>
        <taxon>core chlorophytes</taxon>
        <taxon>Chlorophyceae</taxon>
        <taxon>CS clade</taxon>
        <taxon>Chlamydomonadales</taxon>
        <taxon>Chlamydomonadaceae</taxon>
        <taxon>Chlamydomonas</taxon>
    </lineage>
</organism>
<feature type="coiled-coil region" evidence="1">
    <location>
        <begin position="1080"/>
        <end position="1107"/>
    </location>
</feature>
<sequence>MAPGTLCVSNVQQLVFDTVLTEEDTNISFGTCKTRTWIGKHEPLKPFLPPETTLDHLLLQLDGESFSMPYKELRGDFYKMSLRDSSSTADEHEGKTALFMVGGLLSTLKHRGEAIAGRRVVLYGSSRKQGELILKTYENVCGSCSKAIEGSGSFKPCSFCSLALLHDECGEKCGRCLSETAGNRNHDNAAVIGGRGQAEAASSTAAIHEINGNWAAAVDADADVADANDHTAAAAAAVNEIPAAHDCAAAEESLPHSLDLNDCAAEESLTHSFDLNCQGVSEQQVRQQMPEPGGDCGDGVVASRDTAMEDFGPGPQIGATGRIYTGLTQLPPSTFGNNAASCQAEPPSLPDVTKSLHRGQRALLEVQPLASGMHLSSIEMGKGLSQAMPSMCSSGEANHGLLHGDTTMSASLDGERLAMGASTEAPLKIGRETAASEQQDQPMDMHAASDLKGQPMDMHAASDQQDQHMDKRTVSDAMIETGDEAETEAAAAAAAVVEAAVAEALSQGISQHLQGLQTSIQGHGKDDPSGRKILLVSSVEARNDELLQGEALENGGEHEPSDAEGERMQGVGRQRKRRLPWEAVPTGIPSREDKGNSAGKRHNTRGGETPQGQQADEGKGSQEDGMAQLAAAAAACSPAVGRRRGRSASISPEPGSDSLLEKEHMLERGLPKKAAAAKVRIRRSSQPPRQVAAAGTSERANKAAGQSAERDDRSSSGLLHTQDTAPPTALSEALAAAVAHAITVEQAKAYAAVEKQPVDMDVRALDLSDPVEKGISGPAAGLSLAAAAAAHERYNTLSAAVAAAAAVVGNSGSVNHPHAPAGHVAASHLPSFSNLAAALQQSSLLKHSYTPLAALGANKHQQHSSVPYFNLSGGQRQVTTQNLQPQQQVSGGTSAAAASAGTSVLSQQQQQQQQLLPSGMFPPIPVLPEVFQMECTKLKLSNMMKKKQEDLDKSVQKLRAMAASLMERDAEITRLKAELEEQRGATAAVEQRALEQAAASIVAADARRELAEAEKTEVERKLVEERAAKVALEEEVQRRAVVEDMMKAQLAEQTNAVIAIEASVEARRREAAKKLTEEVEAKHKEALHTLEERLRVQEKANAMAEAAVQRATLQLQEKDKTKAILVEDMKKLEVLLTSQQKEWEAKERKQIVDSAAEVMALQQELDKAKQVVKEQSEQLVKLRQEKSMVEKELKEKNEVVQYLRHQMDFLNQTLDEAAGPAMSGLSGGLL</sequence>
<evidence type="ECO:0000256" key="2">
    <source>
        <dbReference type="SAM" id="MobiDB-lite"/>
    </source>
</evidence>